<evidence type="ECO:0000256" key="1">
    <source>
        <dbReference type="SAM" id="SignalP"/>
    </source>
</evidence>
<dbReference type="KEGG" id="bex:A11Q_727"/>
<dbReference type="InterPro" id="IPR011990">
    <property type="entry name" value="TPR-like_helical_dom_sf"/>
</dbReference>
<accession>M4V6E6</accession>
<dbReference type="Proteomes" id="UP000012040">
    <property type="component" value="Chromosome"/>
</dbReference>
<evidence type="ECO:0000313" key="2">
    <source>
        <dbReference type="EMBL" id="AGH94947.1"/>
    </source>
</evidence>
<protein>
    <submittedName>
        <fullName evidence="2">Uncharacterized protein</fullName>
    </submittedName>
</protein>
<organism evidence="2 3">
    <name type="scientific">Pseudobdellovibrio exovorus JSS</name>
    <dbReference type="NCBI Taxonomy" id="1184267"/>
    <lineage>
        <taxon>Bacteria</taxon>
        <taxon>Pseudomonadati</taxon>
        <taxon>Bdellovibrionota</taxon>
        <taxon>Bdellovibrionia</taxon>
        <taxon>Bdellovibrionales</taxon>
        <taxon>Pseudobdellovibrionaceae</taxon>
        <taxon>Pseudobdellovibrio</taxon>
    </lineage>
</organism>
<proteinExistence type="predicted"/>
<feature type="signal peptide" evidence="1">
    <location>
        <begin position="1"/>
        <end position="20"/>
    </location>
</feature>
<feature type="chain" id="PRO_5004059973" evidence="1">
    <location>
        <begin position="21"/>
        <end position="506"/>
    </location>
</feature>
<dbReference type="EMBL" id="CP003537">
    <property type="protein sequence ID" value="AGH94947.1"/>
    <property type="molecule type" value="Genomic_DNA"/>
</dbReference>
<gene>
    <name evidence="2" type="ORF">A11Q_727</name>
</gene>
<sequence length="506" mass="58513">MIKTSLILIPILIASLSAQAQQPEGRSYRAQIENSVNLIKTGKNLAAAQQLLGLSRTSTIPAERARIKYLFGLSLMELNLNQTAAFQFAELIRTGDPSWTKQAIEKLLVVTDKLGDETLLNFAIQRVDINQIPAQNREMLFYRLAETKHKAGLAKEAIEFYSKVTPRSRYYFNALYNMGLAQAESNQPDLALQSFRRLLNSRAKANVTDTNKVAAQMAIARVLYQKQDWAKSIEAYSLIPRDHKYWHDALFEKTWAMLRAARFRSTLSNFQSLHSSYYEDAYLPETLLLRSIVYLYICQYDEMEKVLSLYERQYGPALTRVNNFLKNTNSDMYFQEVNKTYQLKKNTDDKKQLALPYNILKRVSEEGDVRRSYAYLKKINDERKLVEGSSQLKGSSVGSYALRILNNRINSTRAVIGDQAKRHLTAIKEELTDLNEQSSFIRYEMINGKKETIKKRLSGKELPKSNEETRDRSFYVQNGYEYYPFQGEYWLDEIGNYHYLGKQSCE</sequence>
<dbReference type="OrthoDB" id="6396554at2"/>
<dbReference type="PATRIC" id="fig|1184267.3.peg.736"/>
<keyword evidence="3" id="KW-1185">Reference proteome</keyword>
<reference evidence="2 3" key="1">
    <citation type="journal article" date="2013" name="ISME J.">
        <title>By their genes ye shall know them: genomic signatures of predatory bacteria.</title>
        <authorList>
            <person name="Pasternak Z."/>
            <person name="Pietrokovski S."/>
            <person name="Rotem O."/>
            <person name="Gophna U."/>
            <person name="Lurie-Weinberger M.N."/>
            <person name="Jurkevitch E."/>
        </authorList>
    </citation>
    <scope>NUCLEOTIDE SEQUENCE [LARGE SCALE GENOMIC DNA]</scope>
    <source>
        <strain evidence="2 3">JSS</strain>
    </source>
</reference>
<dbReference type="SUPFAM" id="SSF48452">
    <property type="entry name" value="TPR-like"/>
    <property type="match status" value="1"/>
</dbReference>
<dbReference type="Gene3D" id="1.25.40.10">
    <property type="entry name" value="Tetratricopeptide repeat domain"/>
    <property type="match status" value="2"/>
</dbReference>
<dbReference type="STRING" id="1184267.A11Q_727"/>
<keyword evidence="1" id="KW-0732">Signal</keyword>
<name>M4V6E6_9BACT</name>
<dbReference type="eggNOG" id="COG0457">
    <property type="taxonomic scope" value="Bacteria"/>
</dbReference>
<dbReference type="HOGENOM" id="CLU_469820_0_0_7"/>
<dbReference type="AlphaFoldDB" id="M4V6E6"/>
<dbReference type="RefSeq" id="WP_015469437.1">
    <property type="nucleotide sequence ID" value="NC_020813.1"/>
</dbReference>
<evidence type="ECO:0000313" key="3">
    <source>
        <dbReference type="Proteomes" id="UP000012040"/>
    </source>
</evidence>